<feature type="region of interest" description="Disordered" evidence="1">
    <location>
        <begin position="1"/>
        <end position="23"/>
    </location>
</feature>
<organism evidence="2 3">
    <name type="scientific">Halorhabdus tiamatea SARL4B</name>
    <dbReference type="NCBI Taxonomy" id="1033806"/>
    <lineage>
        <taxon>Archaea</taxon>
        <taxon>Methanobacteriati</taxon>
        <taxon>Methanobacteriota</taxon>
        <taxon>Stenosarchaea group</taxon>
        <taxon>Halobacteria</taxon>
        <taxon>Halobacteriales</taxon>
        <taxon>Haloarculaceae</taxon>
        <taxon>Halorhabdus</taxon>
    </lineage>
</organism>
<dbReference type="KEGG" id="hti:HTIA_1725"/>
<feature type="compositionally biased region" description="Basic residues" evidence="1">
    <location>
        <begin position="1"/>
        <end position="13"/>
    </location>
</feature>
<reference evidence="2 3" key="1">
    <citation type="journal article" date="2014" name="Environ. Microbiol.">
        <title>Halorhabdus tiamatea: proteogenomics and glycosidase activity measurements identify the first cultivated euryarchaeon from a deep-sea anoxic brine lake as potential polysaccharide degrader.</title>
        <authorList>
            <person name="Werner J."/>
            <person name="Ferrer M."/>
            <person name="Michel G."/>
            <person name="Mann A.J."/>
            <person name="Huang S."/>
            <person name="Juarez S."/>
            <person name="Ciordia S."/>
            <person name="Albar J.P."/>
            <person name="Alcaide M."/>
            <person name="La Cono V."/>
            <person name="Yakimov M.M."/>
            <person name="Antunes A."/>
            <person name="Taborda M."/>
            <person name="Da Costa M.S."/>
            <person name="Amann R.I."/>
            <person name="Gloeckner F.O."/>
            <person name="Golyshina O.V."/>
            <person name="Golyshin P.N."/>
            <person name="Teeling H."/>
        </authorList>
    </citation>
    <scope>NUCLEOTIDE SEQUENCE [LARGE SCALE GENOMIC DNA]</scope>
    <source>
        <strain evidence="3">SARL4B</strain>
    </source>
</reference>
<protein>
    <submittedName>
        <fullName evidence="2">Uncharacterized protein</fullName>
    </submittedName>
</protein>
<accession>S6D343</accession>
<evidence type="ECO:0000313" key="2">
    <source>
        <dbReference type="EMBL" id="CCQ33850.1"/>
    </source>
</evidence>
<gene>
    <name evidence="2" type="ORF">HTIA_1725</name>
</gene>
<dbReference type="Proteomes" id="UP000015381">
    <property type="component" value="Chromosome I"/>
</dbReference>
<dbReference type="EMBL" id="HF571520">
    <property type="protein sequence ID" value="CCQ33850.1"/>
    <property type="molecule type" value="Genomic_DNA"/>
</dbReference>
<keyword evidence="3" id="KW-1185">Reference proteome</keyword>
<name>S6D343_9EURY</name>
<proteinExistence type="predicted"/>
<sequence length="80" mass="8617">MKRARFARAHPHSKLIQSSTPSSRAIPFTDRACGIEAFPSEKSIASFYASESPICPADASDGFESWLDQGTGAIVFLPAE</sequence>
<dbReference type="AlphaFoldDB" id="S6D343"/>
<evidence type="ECO:0000256" key="1">
    <source>
        <dbReference type="SAM" id="MobiDB-lite"/>
    </source>
</evidence>
<dbReference type="HOGENOM" id="CLU_2581326_0_0_2"/>
<evidence type="ECO:0000313" key="3">
    <source>
        <dbReference type="Proteomes" id="UP000015381"/>
    </source>
</evidence>